<gene>
    <name evidence="1" type="ORF">PR048_013669</name>
</gene>
<accession>A0ABQ9HTN5</accession>
<name>A0ABQ9HTN5_9NEOP</name>
<reference evidence="1 2" key="1">
    <citation type="submission" date="2023-02" db="EMBL/GenBank/DDBJ databases">
        <title>LHISI_Scaffold_Assembly.</title>
        <authorList>
            <person name="Stuart O.P."/>
            <person name="Cleave R."/>
            <person name="Magrath M.J.L."/>
            <person name="Mikheyev A.S."/>
        </authorList>
    </citation>
    <scope>NUCLEOTIDE SEQUENCE [LARGE SCALE GENOMIC DNA]</scope>
    <source>
        <strain evidence="1">Daus_M_001</strain>
        <tissue evidence="1">Leg muscle</tissue>
    </source>
</reference>
<organism evidence="1 2">
    <name type="scientific">Dryococelus australis</name>
    <dbReference type="NCBI Taxonomy" id="614101"/>
    <lineage>
        <taxon>Eukaryota</taxon>
        <taxon>Metazoa</taxon>
        <taxon>Ecdysozoa</taxon>
        <taxon>Arthropoda</taxon>
        <taxon>Hexapoda</taxon>
        <taxon>Insecta</taxon>
        <taxon>Pterygota</taxon>
        <taxon>Neoptera</taxon>
        <taxon>Polyneoptera</taxon>
        <taxon>Phasmatodea</taxon>
        <taxon>Verophasmatodea</taxon>
        <taxon>Anareolatae</taxon>
        <taxon>Phasmatidae</taxon>
        <taxon>Eurycanthinae</taxon>
        <taxon>Dryococelus</taxon>
    </lineage>
</organism>
<evidence type="ECO:0000313" key="1">
    <source>
        <dbReference type="EMBL" id="KAJ8887454.1"/>
    </source>
</evidence>
<keyword evidence="2" id="KW-1185">Reference proteome</keyword>
<sequence length="121" mass="13204">MTVADSAGIVPTVFRQVVYAGKIDVNRLALSEDGAAPFFGFETPDEDIVDSKENSSTADLISYFTSENCDEALTLKDAMDGLNAFKYQGTIEEEINPLKVNETFEWPELPPGNKPLHTDAG</sequence>
<dbReference type="Proteomes" id="UP001159363">
    <property type="component" value="Chromosome X"/>
</dbReference>
<dbReference type="EMBL" id="JARBHB010000004">
    <property type="protein sequence ID" value="KAJ8887454.1"/>
    <property type="molecule type" value="Genomic_DNA"/>
</dbReference>
<comment type="caution">
    <text evidence="1">The sequence shown here is derived from an EMBL/GenBank/DDBJ whole genome shotgun (WGS) entry which is preliminary data.</text>
</comment>
<proteinExistence type="predicted"/>
<evidence type="ECO:0000313" key="2">
    <source>
        <dbReference type="Proteomes" id="UP001159363"/>
    </source>
</evidence>
<protein>
    <submittedName>
        <fullName evidence="1">Uncharacterized protein</fullName>
    </submittedName>
</protein>